<dbReference type="SUPFAM" id="SSF89447">
    <property type="entry name" value="AbrB/MazE/MraZ-like"/>
    <property type="match status" value="1"/>
</dbReference>
<evidence type="ECO:0000256" key="1">
    <source>
        <dbReference type="ARBA" id="ARBA00007924"/>
    </source>
</evidence>
<sequence length="88" mass="9973">MASGNGRSNSRVFKSGNSQAVRIPRELAYDDVGQEVEIERKGDTLLIRPVYRKKLAGIADVFAMFSPDFMADGRDLHEQEERDWSGKR</sequence>
<evidence type="ECO:0000313" key="4">
    <source>
        <dbReference type="Proteomes" id="UP001158049"/>
    </source>
</evidence>
<dbReference type="Gene3D" id="2.10.260.10">
    <property type="match status" value="1"/>
</dbReference>
<dbReference type="InterPro" id="IPR037914">
    <property type="entry name" value="SpoVT-AbrB_sf"/>
</dbReference>
<dbReference type="InterPro" id="IPR007159">
    <property type="entry name" value="SpoVT-AbrB_dom"/>
</dbReference>
<dbReference type="PANTHER" id="PTHR37550">
    <property type="entry name" value="ANTITOXIN VAPB1"/>
    <property type="match status" value="1"/>
</dbReference>
<evidence type="ECO:0000259" key="2">
    <source>
        <dbReference type="SMART" id="SM00966"/>
    </source>
</evidence>
<dbReference type="SMART" id="SM00966">
    <property type="entry name" value="SpoVT_AbrB"/>
    <property type="match status" value="1"/>
</dbReference>
<protein>
    <submittedName>
        <fullName evidence="3">Antitoxin VapB</fullName>
    </submittedName>
</protein>
<comment type="caution">
    <text evidence="3">The sequence shown here is derived from an EMBL/GenBank/DDBJ whole genome shotgun (WGS) entry which is preliminary data.</text>
</comment>
<keyword evidence="4" id="KW-1185">Reference proteome</keyword>
<dbReference type="InterPro" id="IPR047976">
    <property type="entry name" value="Anti_VapB2-like"/>
</dbReference>
<evidence type="ECO:0000313" key="3">
    <source>
        <dbReference type="EMBL" id="SMP73438.1"/>
    </source>
</evidence>
<name>A0ABY1QLX5_9BURK</name>
<proteinExistence type="inferred from homology"/>
<dbReference type="EMBL" id="FXUL01000019">
    <property type="protein sequence ID" value="SMP73438.1"/>
    <property type="molecule type" value="Genomic_DNA"/>
</dbReference>
<feature type="domain" description="SpoVT-AbrB" evidence="2">
    <location>
        <begin position="13"/>
        <end position="55"/>
    </location>
</feature>
<dbReference type="InterPro" id="IPR051734">
    <property type="entry name" value="VapB_TA_antitoxins"/>
</dbReference>
<accession>A0ABY1QLX5</accession>
<reference evidence="3 4" key="1">
    <citation type="submission" date="2017-05" db="EMBL/GenBank/DDBJ databases">
        <authorList>
            <person name="Varghese N."/>
            <person name="Submissions S."/>
        </authorList>
    </citation>
    <scope>NUCLEOTIDE SEQUENCE [LARGE SCALE GENOMIC DNA]</scope>
    <source>
        <strain evidence="3 4">DSM 26001</strain>
    </source>
</reference>
<organism evidence="3 4">
    <name type="scientific">Noviherbaspirillum suwonense</name>
    <dbReference type="NCBI Taxonomy" id="1224511"/>
    <lineage>
        <taxon>Bacteria</taxon>
        <taxon>Pseudomonadati</taxon>
        <taxon>Pseudomonadota</taxon>
        <taxon>Betaproteobacteria</taxon>
        <taxon>Burkholderiales</taxon>
        <taxon>Oxalobacteraceae</taxon>
        <taxon>Noviherbaspirillum</taxon>
    </lineage>
</organism>
<dbReference type="Pfam" id="PF04014">
    <property type="entry name" value="MazE_antitoxin"/>
    <property type="match status" value="1"/>
</dbReference>
<dbReference type="PANTHER" id="PTHR37550:SF3">
    <property type="entry name" value="ANTITOXIN VAPB1"/>
    <property type="match status" value="1"/>
</dbReference>
<comment type="similarity">
    <text evidence="1">Belongs to the VapB family.</text>
</comment>
<dbReference type="RefSeq" id="WP_283444269.1">
    <property type="nucleotide sequence ID" value="NZ_FXUL01000019.1"/>
</dbReference>
<gene>
    <name evidence="3" type="ORF">SAMN06295970_11977</name>
</gene>
<dbReference type="NCBIfam" id="NF040493">
    <property type="entry name" value="TA_anti_VapB"/>
    <property type="match status" value="1"/>
</dbReference>
<dbReference type="Proteomes" id="UP001158049">
    <property type="component" value="Unassembled WGS sequence"/>
</dbReference>